<keyword evidence="2" id="KW-1185">Reference proteome</keyword>
<evidence type="ECO:0000313" key="2">
    <source>
        <dbReference type="Proteomes" id="UP000786693"/>
    </source>
</evidence>
<proteinExistence type="predicted"/>
<gene>
    <name evidence="1" type="ORF">JANAI62_28490</name>
</gene>
<comment type="caution">
    <text evidence="1">The sequence shown here is derived from an EMBL/GenBank/DDBJ whole genome shotgun (WGS) entry which is preliminary data.</text>
</comment>
<evidence type="ECO:0000313" key="1">
    <source>
        <dbReference type="EMBL" id="GIT96226.1"/>
    </source>
</evidence>
<sequence>MDIQFRTLLDGRSIVTTVRGQVVVSRTLDNEARFSGSEGFETGTATLTYDPDTGLQVSETFVPNHGGDPSVWPTFNYVEQVLSEIDDGDAPWAKRWTYLASEGNQVGQVTLYDDGTTDTVWTSYGPDIVRRRLTDASDVEPWLSRDIYYQAPGVLKATIRLEDSLLERVVTYDAEGHLQERITHDHGDVAPWTSWAFFYDGETAVAREIVYDNGLVDLERTDFAEGVHLTKQRDAGDVYAWEEKLVLTVGPDLLDLWDINPRTGAVGRNMFEYLPPEEIFNWFQGSTVVYAFERQDNGDTFWSISVDGTQTRTFEVDGDGTYPWVSRGLVYDTEGMVTRQILTMADSRIIQTTFVDGNRTVRVEDDAGDRYDWSSWRYEFNADGEFSRTERRDDDGIVTVSDYDETGGRSRQEVTDTRDLFRWQSKVMSWDADGDLTQSVVTYDSGVVFTTTYDDGVVLSRVAEDRSDRYAWDRRDWTYDADGRQTDFTETVDLL</sequence>
<protein>
    <recommendedName>
        <fullName evidence="3">YD repeat-containing protein</fullName>
    </recommendedName>
</protein>
<name>A0ABQ4NPG2_9RHOB</name>
<evidence type="ECO:0008006" key="3">
    <source>
        <dbReference type="Google" id="ProtNLM"/>
    </source>
</evidence>
<organism evidence="1 2">
    <name type="scientific">Jannaschia pagri</name>
    <dbReference type="NCBI Taxonomy" id="2829797"/>
    <lineage>
        <taxon>Bacteria</taxon>
        <taxon>Pseudomonadati</taxon>
        <taxon>Pseudomonadota</taxon>
        <taxon>Alphaproteobacteria</taxon>
        <taxon>Rhodobacterales</taxon>
        <taxon>Roseobacteraceae</taxon>
        <taxon>Jannaschia</taxon>
    </lineage>
</organism>
<dbReference type="EMBL" id="BPFH01000005">
    <property type="protein sequence ID" value="GIT96226.1"/>
    <property type="molecule type" value="Genomic_DNA"/>
</dbReference>
<dbReference type="Proteomes" id="UP000786693">
    <property type="component" value="Unassembled WGS sequence"/>
</dbReference>
<accession>A0ABQ4NPG2</accession>
<dbReference type="Gene3D" id="3.90.930.1">
    <property type="match status" value="1"/>
</dbReference>
<reference evidence="1 2" key="1">
    <citation type="submission" date="2021-05" db="EMBL/GenBank/DDBJ databases">
        <title>Bacteria Genome sequencing.</title>
        <authorList>
            <person name="Takabe Y."/>
            <person name="Nakajima Y."/>
            <person name="Suzuki S."/>
            <person name="Shiozaki T."/>
        </authorList>
    </citation>
    <scope>NUCLEOTIDE SEQUENCE [LARGE SCALE GENOMIC DNA]</scope>
    <source>
        <strain evidence="1 2">AI_62</strain>
    </source>
</reference>
<dbReference type="RefSeq" id="WP_220749725.1">
    <property type="nucleotide sequence ID" value="NZ_BPFH01000005.1"/>
</dbReference>